<dbReference type="EMBL" id="JABEXW010000864">
    <property type="protein sequence ID" value="KAF4952818.1"/>
    <property type="molecule type" value="Genomic_DNA"/>
</dbReference>
<dbReference type="OrthoDB" id="3923077at2759"/>
<reference evidence="1" key="1">
    <citation type="journal article" date="2020" name="BMC Genomics">
        <title>Correction to: Identification and distribution of gene clusters required for synthesis of sphingolipid metabolism inhibitors in diverse species of the filamentous fungus Fusarium.</title>
        <authorList>
            <person name="Kim H.S."/>
            <person name="Lohmar J.M."/>
            <person name="Busman M."/>
            <person name="Brown D.W."/>
            <person name="Naumann T.A."/>
            <person name="Divon H.H."/>
            <person name="Lysoe E."/>
            <person name="Uhlig S."/>
            <person name="Proctor R.H."/>
        </authorList>
    </citation>
    <scope>NUCLEOTIDE SEQUENCE</scope>
    <source>
        <strain evidence="1">NRRL 20472</strain>
    </source>
</reference>
<evidence type="ECO:0000313" key="1">
    <source>
        <dbReference type="EMBL" id="KAF4952818.1"/>
    </source>
</evidence>
<comment type="caution">
    <text evidence="1">The sequence shown here is derived from an EMBL/GenBank/DDBJ whole genome shotgun (WGS) entry which is preliminary data.</text>
</comment>
<protein>
    <submittedName>
        <fullName evidence="1">Uncharacterized protein</fullName>
    </submittedName>
</protein>
<dbReference type="AlphaFoldDB" id="A0A8H4WVY9"/>
<sequence length="411" mass="45583">MPGIDCLARLVDDPVALRSAILLAGMHFSFQFGGLASFEPTFLFHKVEIINLINQWIASRDRRLESAIIRQIATLAFTEICHGELVAAETHMSGIMAMVETSHDGQKHPSIPNCGRSIDQELTNRYFVLSYGFLCGLKSLLSGISQAGGYADNIKLLSGKKLVELSHQWHTSEALQSLAFKLKALRLCPFFFSPLPPGAQLKSADGNFIMKILRELTLGIDQAFVGRFAEPSDARFDSFWRQGPASRLLEEFVIAHVQSISVNGNNAGDSQAQQSSFTGPWCGIVIASVFYMEHILGVLGAVDKSIHKYAITLFQQDVAMSLADESGPRNNEFLLWQLLLGLISSRVYQRDKDTRGLSSITRFLQKALRQQAQTLGVASWSEAKAMLLKVVWPVRCAEDGFMRDLWNDAVL</sequence>
<dbReference type="Proteomes" id="UP000622797">
    <property type="component" value="Unassembled WGS sequence"/>
</dbReference>
<proteinExistence type="predicted"/>
<accession>A0A8H4WVY9</accession>
<reference evidence="1" key="2">
    <citation type="submission" date="2020-05" db="EMBL/GenBank/DDBJ databases">
        <authorList>
            <person name="Kim H.-S."/>
            <person name="Proctor R.H."/>
            <person name="Brown D.W."/>
        </authorList>
    </citation>
    <scope>NUCLEOTIDE SEQUENCE</scope>
    <source>
        <strain evidence="1">NRRL 20472</strain>
    </source>
</reference>
<keyword evidence="2" id="KW-1185">Reference proteome</keyword>
<name>A0A8H4WVY9_9HYPO</name>
<dbReference type="PANTHER" id="PTHR37540">
    <property type="entry name" value="TRANSCRIPTION FACTOR (ACR-2), PUTATIVE-RELATED-RELATED"/>
    <property type="match status" value="1"/>
</dbReference>
<gene>
    <name evidence="1" type="ORF">FSARC_12560</name>
</gene>
<evidence type="ECO:0000313" key="2">
    <source>
        <dbReference type="Proteomes" id="UP000622797"/>
    </source>
</evidence>
<organism evidence="1 2">
    <name type="scientific">Fusarium sarcochroum</name>
    <dbReference type="NCBI Taxonomy" id="1208366"/>
    <lineage>
        <taxon>Eukaryota</taxon>
        <taxon>Fungi</taxon>
        <taxon>Dikarya</taxon>
        <taxon>Ascomycota</taxon>
        <taxon>Pezizomycotina</taxon>
        <taxon>Sordariomycetes</taxon>
        <taxon>Hypocreomycetidae</taxon>
        <taxon>Hypocreales</taxon>
        <taxon>Nectriaceae</taxon>
        <taxon>Fusarium</taxon>
        <taxon>Fusarium lateritium species complex</taxon>
    </lineage>
</organism>